<proteinExistence type="predicted"/>
<comment type="caution">
    <text evidence="2">The sequence shown here is derived from an EMBL/GenBank/DDBJ whole genome shotgun (WGS) entry which is preliminary data.</text>
</comment>
<organism evidence="2 3">
    <name type="scientific">Thioclava atlantica</name>
    <dbReference type="NCBI Taxonomy" id="1317124"/>
    <lineage>
        <taxon>Bacteria</taxon>
        <taxon>Pseudomonadati</taxon>
        <taxon>Pseudomonadota</taxon>
        <taxon>Alphaproteobacteria</taxon>
        <taxon>Rhodobacterales</taxon>
        <taxon>Paracoccaceae</taxon>
        <taxon>Thioclava</taxon>
    </lineage>
</organism>
<dbReference type="eggNOG" id="COG2771">
    <property type="taxonomic scope" value="Bacteria"/>
</dbReference>
<protein>
    <submittedName>
        <fullName evidence="2">LuxR family transcriptional regulator</fullName>
    </submittedName>
</protein>
<dbReference type="OrthoDB" id="7855389at2"/>
<dbReference type="GO" id="GO:0003677">
    <property type="term" value="F:DNA binding"/>
    <property type="evidence" value="ECO:0007669"/>
    <property type="project" value="InterPro"/>
</dbReference>
<reference evidence="3" key="1">
    <citation type="submission" date="2013-04" db="EMBL/GenBank/DDBJ databases">
        <title>Thioclava sp. 13D2W-2 Genome Sequencing.</title>
        <authorList>
            <person name="Lai Q."/>
            <person name="Li G."/>
            <person name="Shao Z."/>
        </authorList>
    </citation>
    <scope>NUCLEOTIDE SEQUENCE [LARGE SCALE GENOMIC DNA]</scope>
    <source>
        <strain evidence="3">13D2W-2</strain>
    </source>
</reference>
<dbReference type="InterPro" id="IPR016032">
    <property type="entry name" value="Sig_transdc_resp-reg_C-effctor"/>
</dbReference>
<dbReference type="SUPFAM" id="SSF46894">
    <property type="entry name" value="C-terminal effector domain of the bipartite response regulators"/>
    <property type="match status" value="1"/>
</dbReference>
<accession>A0A085TSM4</accession>
<dbReference type="AlphaFoldDB" id="A0A085TSM4"/>
<dbReference type="STRING" id="1317124.DW2_17021"/>
<dbReference type="PATRIC" id="fig|1317124.6.peg.3431"/>
<dbReference type="Gene3D" id="1.10.10.10">
    <property type="entry name" value="Winged helix-like DNA-binding domain superfamily/Winged helix DNA-binding domain"/>
    <property type="match status" value="1"/>
</dbReference>
<reference evidence="2 3" key="2">
    <citation type="journal article" date="2015" name="Antonie Van Leeuwenhoek">
        <title>Thioclava indica sp. nov., isolated from surface seawater of the Indian Ocean.</title>
        <authorList>
            <person name="Liu Y."/>
            <person name="Lai Q."/>
            <person name="Du J."/>
            <person name="Xu H."/>
            <person name="Jiang L."/>
            <person name="Shao Z."/>
        </authorList>
    </citation>
    <scope>NUCLEOTIDE SEQUENCE [LARGE SCALE GENOMIC DNA]</scope>
    <source>
        <strain evidence="2 3">13D2W-2</strain>
    </source>
</reference>
<dbReference type="SMART" id="SM00421">
    <property type="entry name" value="HTH_LUXR"/>
    <property type="match status" value="1"/>
</dbReference>
<dbReference type="RefSeq" id="WP_038148357.1">
    <property type="nucleotide sequence ID" value="NZ_AQRC01000016.1"/>
</dbReference>
<dbReference type="InterPro" id="IPR000792">
    <property type="entry name" value="Tscrpt_reg_LuxR_C"/>
</dbReference>
<keyword evidence="3" id="KW-1185">Reference proteome</keyword>
<evidence type="ECO:0000313" key="2">
    <source>
        <dbReference type="EMBL" id="KFE33721.1"/>
    </source>
</evidence>
<dbReference type="GO" id="GO:0006355">
    <property type="term" value="P:regulation of DNA-templated transcription"/>
    <property type="evidence" value="ECO:0007669"/>
    <property type="project" value="InterPro"/>
</dbReference>
<gene>
    <name evidence="2" type="ORF">DW2_17021</name>
</gene>
<feature type="domain" description="HTH luxR-type" evidence="1">
    <location>
        <begin position="263"/>
        <end position="320"/>
    </location>
</feature>
<dbReference type="EMBL" id="AQRC01000016">
    <property type="protein sequence ID" value="KFE33721.1"/>
    <property type="molecule type" value="Genomic_DNA"/>
</dbReference>
<sequence>MVNALFAAASGADGADGAAWEAFLDRLCVATHADGAGLQLGATASGAANWRVGKIVMPDPDRLRAMRRDRVYSQIDLPGAESWPDPLRALKVHEGEAGQAVLAISRPLRDFRAAEALHLTHLAPHLGQAARIWTQLGGERSRAARHLGAAAALGAGWIVLGPTGAVLDLDPQVARRLEAEGWIRFRIGARPEFAEADAALAFRQALAELAVGRAAGRPIELSDDPPAHLWMQPGEWHGAPALIGHLRQAPVARAVSVERVAAHLDLSRSEARLAMHLCDGLSLREAADQLGWTLETARSVSKRIFARAGVNGQTGLLRKMLTGTLWFG</sequence>
<evidence type="ECO:0000313" key="3">
    <source>
        <dbReference type="Proteomes" id="UP000028607"/>
    </source>
</evidence>
<dbReference type="InterPro" id="IPR036388">
    <property type="entry name" value="WH-like_DNA-bd_sf"/>
</dbReference>
<dbReference type="Proteomes" id="UP000028607">
    <property type="component" value="Unassembled WGS sequence"/>
</dbReference>
<evidence type="ECO:0000259" key="1">
    <source>
        <dbReference type="SMART" id="SM00421"/>
    </source>
</evidence>
<name>A0A085TSM4_9RHOB</name>